<evidence type="ECO:0000313" key="2">
    <source>
        <dbReference type="EMBL" id="MCB8873620.1"/>
    </source>
</evidence>
<feature type="domain" description="Glycosyltransferase 2-like" evidence="1">
    <location>
        <begin position="153"/>
        <end position="273"/>
    </location>
</feature>
<sequence length="791" mass="86350">MRQPSRRHALRRDRLDLAWVAGHAPPPRAVAEDEARAVALANRLLDVEAESFALRAELGRRKQSGGAVFDIPRPDHGWPLAQTPDSDPAALGPFDRRPDDAVILEGQLGQGFMDRFGLAGDAPDFGAATAALAASPPILRLIPPTAEAVPDVSIIIPIYGQLHYTLNCLDSLLTHKAGYSAEILIIDDRSPDDSGRFLRGLPHIRYQRQAQNGGFIASCNAGGALARGRFILFLNNDTRVVPGWLDALLESFGLFPRAGLVGSKLFYPDGSLQEAGGIVARDGTCRNYGREDDPNRPQYCHARPVDYISGCAIALPRALWHDLGGFDTRYSPAYCEDVDLCLRIAASGQQVWLQSESRVIHYEGKTSGIDTRQGVKAYQTVNQRKLFLEWHAYLEQHRPRDEAPYFERERGVARRLLVIDATTPTPDQDAGSVQTLHAIGAAQALGYKTHFVTAHNWLFQAGYTSALQKRGVECAYAPFDLDIATYLERYGPLFDVILVYRMTVLGPILDDIRTHAPQALLLFHLADLHYLRVQRQAEMENSAEGFAEAAITRAQELALIAAADATITHSTAEAAIIEAALPGAPVTVWPLMLDHVGTATPFAARRDICFLGGYRHTPNVDAAVYFVEDILPLIRAEEPGIRCLIAGANVTREVGALAGEGVEILGQVPELSDLFDRSRVFVCPLRVGAGVKGKVLSALSHGLPIVSTGIGIEGSGLSPDTHLLQADTPQDFAQKVLRLYRNKAEWGRLSAAGQRIVQEEFSPAQGKRFLEAAITRGWAQRLGLPLERATA</sequence>
<organism evidence="2 3">
    <name type="scientific">Acidisoma silvae</name>
    <dbReference type="NCBI Taxonomy" id="2802396"/>
    <lineage>
        <taxon>Bacteria</taxon>
        <taxon>Pseudomonadati</taxon>
        <taxon>Pseudomonadota</taxon>
        <taxon>Alphaproteobacteria</taxon>
        <taxon>Acetobacterales</taxon>
        <taxon>Acidocellaceae</taxon>
        <taxon>Acidisoma</taxon>
    </lineage>
</organism>
<proteinExistence type="predicted"/>
<evidence type="ECO:0000259" key="1">
    <source>
        <dbReference type="Pfam" id="PF00535"/>
    </source>
</evidence>
<reference evidence="2" key="2">
    <citation type="submission" date="2021-01" db="EMBL/GenBank/DDBJ databases">
        <authorList>
            <person name="Mieszkin S."/>
            <person name="Pouder E."/>
            <person name="Alain K."/>
        </authorList>
    </citation>
    <scope>NUCLEOTIDE SEQUENCE</scope>
    <source>
        <strain evidence="2">HW T2.11</strain>
    </source>
</reference>
<protein>
    <submittedName>
        <fullName evidence="2">Glycosyltransferase</fullName>
    </submittedName>
</protein>
<dbReference type="Gene3D" id="3.40.50.2000">
    <property type="entry name" value="Glycogen Phosphorylase B"/>
    <property type="match status" value="1"/>
</dbReference>
<accession>A0A963YNT2</accession>
<dbReference type="PANTHER" id="PTHR43179:SF7">
    <property type="entry name" value="RHAMNOSYLTRANSFERASE WBBL"/>
    <property type="match status" value="1"/>
</dbReference>
<dbReference type="Pfam" id="PF13692">
    <property type="entry name" value="Glyco_trans_1_4"/>
    <property type="match status" value="1"/>
</dbReference>
<comment type="caution">
    <text evidence="2">The sequence shown here is derived from an EMBL/GenBank/DDBJ whole genome shotgun (WGS) entry which is preliminary data.</text>
</comment>
<dbReference type="Proteomes" id="UP000708298">
    <property type="component" value="Unassembled WGS sequence"/>
</dbReference>
<name>A0A963YNT2_9PROT</name>
<dbReference type="InterPro" id="IPR029044">
    <property type="entry name" value="Nucleotide-diphossugar_trans"/>
</dbReference>
<dbReference type="InterPro" id="IPR001173">
    <property type="entry name" value="Glyco_trans_2-like"/>
</dbReference>
<dbReference type="CDD" id="cd03801">
    <property type="entry name" value="GT4_PimA-like"/>
    <property type="match status" value="1"/>
</dbReference>
<dbReference type="PANTHER" id="PTHR43179">
    <property type="entry name" value="RHAMNOSYLTRANSFERASE WBBL"/>
    <property type="match status" value="1"/>
</dbReference>
<reference evidence="2" key="1">
    <citation type="journal article" date="2021" name="Microorganisms">
        <title>Acidisoma silvae sp. nov. and Acidisomacellulosilytica sp. nov., Two Acidophilic Bacteria Isolated from Decaying Wood, Hydrolyzing Cellulose and Producing Poly-3-hydroxybutyrate.</title>
        <authorList>
            <person name="Mieszkin S."/>
            <person name="Pouder E."/>
            <person name="Uroz S."/>
            <person name="Simon-Colin C."/>
            <person name="Alain K."/>
        </authorList>
    </citation>
    <scope>NUCLEOTIDE SEQUENCE</scope>
    <source>
        <strain evidence="2">HW T2.11</strain>
    </source>
</reference>
<dbReference type="Gene3D" id="3.90.550.10">
    <property type="entry name" value="Spore Coat Polysaccharide Biosynthesis Protein SpsA, Chain A"/>
    <property type="match status" value="1"/>
</dbReference>
<dbReference type="EMBL" id="JAESVB010000001">
    <property type="protein sequence ID" value="MCB8873620.1"/>
    <property type="molecule type" value="Genomic_DNA"/>
</dbReference>
<dbReference type="CDD" id="cd04186">
    <property type="entry name" value="GT_2_like_c"/>
    <property type="match status" value="1"/>
</dbReference>
<keyword evidence="3" id="KW-1185">Reference proteome</keyword>
<evidence type="ECO:0000313" key="3">
    <source>
        <dbReference type="Proteomes" id="UP000708298"/>
    </source>
</evidence>
<dbReference type="RefSeq" id="WP_227319309.1">
    <property type="nucleotide sequence ID" value="NZ_JAESVB010000001.1"/>
</dbReference>
<dbReference type="AlphaFoldDB" id="A0A963YNT2"/>
<gene>
    <name evidence="2" type="ORF">ASILVAE211_00390</name>
</gene>
<dbReference type="SUPFAM" id="SSF53448">
    <property type="entry name" value="Nucleotide-diphospho-sugar transferases"/>
    <property type="match status" value="1"/>
</dbReference>
<dbReference type="Pfam" id="PF00535">
    <property type="entry name" value="Glycos_transf_2"/>
    <property type="match status" value="1"/>
</dbReference>
<dbReference type="SUPFAM" id="SSF53756">
    <property type="entry name" value="UDP-Glycosyltransferase/glycogen phosphorylase"/>
    <property type="match status" value="1"/>
</dbReference>